<feature type="compositionally biased region" description="Pro residues" evidence="1">
    <location>
        <begin position="646"/>
        <end position="658"/>
    </location>
</feature>
<dbReference type="EMBL" id="JAPQKH010000007">
    <property type="protein sequence ID" value="KAJ5088005.1"/>
    <property type="molecule type" value="Genomic_DNA"/>
</dbReference>
<feature type="compositionally biased region" description="Pro residues" evidence="1">
    <location>
        <begin position="717"/>
        <end position="727"/>
    </location>
</feature>
<feature type="compositionally biased region" description="Basic and acidic residues" evidence="1">
    <location>
        <begin position="819"/>
        <end position="835"/>
    </location>
</feature>
<feature type="compositionally biased region" description="Polar residues" evidence="1">
    <location>
        <begin position="729"/>
        <end position="739"/>
    </location>
</feature>
<keyword evidence="4" id="KW-1185">Reference proteome</keyword>
<feature type="compositionally biased region" description="Basic and acidic residues" evidence="1">
    <location>
        <begin position="84"/>
        <end position="95"/>
    </location>
</feature>
<evidence type="ECO:0000256" key="1">
    <source>
        <dbReference type="SAM" id="MobiDB-lite"/>
    </source>
</evidence>
<feature type="compositionally biased region" description="Basic residues" evidence="1">
    <location>
        <begin position="510"/>
        <end position="520"/>
    </location>
</feature>
<feature type="compositionally biased region" description="Basic and acidic residues" evidence="1">
    <location>
        <begin position="458"/>
        <end position="468"/>
    </location>
</feature>
<feature type="region of interest" description="Disordered" evidence="1">
    <location>
        <begin position="149"/>
        <end position="208"/>
    </location>
</feature>
<comment type="caution">
    <text evidence="3">The sequence shown here is derived from an EMBL/GenBank/DDBJ whole genome shotgun (WGS) entry which is preliminary data.</text>
</comment>
<feature type="compositionally biased region" description="Basic and acidic residues" evidence="1">
    <location>
        <begin position="741"/>
        <end position="760"/>
    </location>
</feature>
<name>A0A9W9K093_9EURO</name>
<organism evidence="3 4">
    <name type="scientific">Penicillium angulare</name>
    <dbReference type="NCBI Taxonomy" id="116970"/>
    <lineage>
        <taxon>Eukaryota</taxon>
        <taxon>Fungi</taxon>
        <taxon>Dikarya</taxon>
        <taxon>Ascomycota</taxon>
        <taxon>Pezizomycotina</taxon>
        <taxon>Eurotiomycetes</taxon>
        <taxon>Eurotiomycetidae</taxon>
        <taxon>Eurotiales</taxon>
        <taxon>Aspergillaceae</taxon>
        <taxon>Penicillium</taxon>
    </lineage>
</organism>
<feature type="compositionally biased region" description="Basic residues" evidence="1">
    <location>
        <begin position="286"/>
        <end position="312"/>
    </location>
</feature>
<dbReference type="PANTHER" id="PTHR35487:SF1">
    <property type="entry name" value="DUF3824 DOMAIN-CONTAINING PROTEIN"/>
    <property type="match status" value="1"/>
</dbReference>
<feature type="domain" description="DUF3824" evidence="2">
    <location>
        <begin position="540"/>
        <end position="683"/>
    </location>
</feature>
<feature type="compositionally biased region" description="Low complexity" evidence="1">
    <location>
        <begin position="355"/>
        <end position="365"/>
    </location>
</feature>
<feature type="compositionally biased region" description="Basic residues" evidence="1">
    <location>
        <begin position="535"/>
        <end position="544"/>
    </location>
</feature>
<feature type="region of interest" description="Disordered" evidence="1">
    <location>
        <begin position="267"/>
        <end position="312"/>
    </location>
</feature>
<gene>
    <name evidence="3" type="ORF">N7456_011621</name>
</gene>
<evidence type="ECO:0000259" key="2">
    <source>
        <dbReference type="Pfam" id="PF12868"/>
    </source>
</evidence>
<feature type="compositionally biased region" description="Low complexity" evidence="1">
    <location>
        <begin position="380"/>
        <end position="392"/>
    </location>
</feature>
<accession>A0A9W9K093</accession>
<feature type="region of interest" description="Disordered" evidence="1">
    <location>
        <begin position="430"/>
        <end position="835"/>
    </location>
</feature>
<feature type="compositionally biased region" description="Basic and acidic residues" evidence="1">
    <location>
        <begin position="567"/>
        <end position="590"/>
    </location>
</feature>
<dbReference type="Proteomes" id="UP001149165">
    <property type="component" value="Unassembled WGS sequence"/>
</dbReference>
<reference evidence="3" key="2">
    <citation type="journal article" date="2023" name="IMA Fungus">
        <title>Comparative genomic study of the Penicillium genus elucidates a diverse pangenome and 15 lateral gene transfer events.</title>
        <authorList>
            <person name="Petersen C."/>
            <person name="Sorensen T."/>
            <person name="Nielsen M.R."/>
            <person name="Sondergaard T.E."/>
            <person name="Sorensen J.L."/>
            <person name="Fitzpatrick D.A."/>
            <person name="Frisvad J.C."/>
            <person name="Nielsen K.L."/>
        </authorList>
    </citation>
    <scope>NUCLEOTIDE SEQUENCE</scope>
    <source>
        <strain evidence="3">IBT 30069</strain>
    </source>
</reference>
<feature type="region of interest" description="Disordered" evidence="1">
    <location>
        <begin position="84"/>
        <end position="105"/>
    </location>
</feature>
<feature type="compositionally biased region" description="Low complexity" evidence="1">
    <location>
        <begin position="659"/>
        <end position="668"/>
    </location>
</feature>
<dbReference type="OrthoDB" id="3561737at2759"/>
<dbReference type="InterPro" id="IPR024436">
    <property type="entry name" value="DUF3824"/>
</dbReference>
<evidence type="ECO:0000313" key="3">
    <source>
        <dbReference type="EMBL" id="KAJ5088005.1"/>
    </source>
</evidence>
<proteinExistence type="predicted"/>
<sequence length="853" mass="96467">MSSYYNRERDRDYDYDDRNVTIKRYVVPSDDRDDRRDFMSSRDDSYGDREVVIRRKTEREEPLSIHRYERDIEYDPPVRRYEREHYERESARHPEASSSFSRPLDHLGRPIMRLARSLSRKRKVKELNVNNHHKARYISPRQSEYEVDDEYYRRRVDDRPPRRELSPGDSISQASRRRGRDRDAEYSSDDEYYYHEETRNYDGDHPHHRRHMAEGALVGAGAAELIRSHRRREGDEVSHGVNHAIKTAGAGALGAVAVNAASHVREYYRSKSRSRRRSFDDDRSRNSHRHSRHGSGRWSHSRSRSRSKSHSRAKTLMEVGLGAAAIAAGVAALRNNKAADERQSRSRTRSRSRARGSSIGRSASGKGDDRSMSERRKHMAGAGLAGAAVAGLVEHHRSKSRSRKGERSHSRLRRALPVVAAGLGTAAATGLWEKNKADKEGKEPGSRGRSRSKSRTRGSSDKYPDPTRDSAGLIEYGKDPVTGSIPTEHYYGAPNGDHAYYSDGGEYNRRPSRSRSRSRGARYSGGSSGSDRESHRRHRKHRSRSKDLAGAALGATGLGYAAHKYSQSRERKKADREQDRTRYEDAHNDPYEESYDPAPYPPSPPTANYQQPPHDNYYPNNPNFPPPAASATNLNEAPPNAYNPADYPPPPGAAPPAQPYNYGAPGPGTEQYAPRARRTDENVSAPKSSIPPVNNLNVHNGLTESSSKATSKSIPPQLDPQKPPKPPSKSVSFNIQPKSPQRHDRGYETDYSESKIDGHGHNSHRTSRHRGSSSVPHPPMTHRRSSSNHEHESRSQHHSSKHAKPSKHQEPDSDATIDMPKRFDQDGHLLRDREDTEDTRIEDFIKLTSRLFA</sequence>
<feature type="compositionally biased region" description="Basic residues" evidence="1">
    <location>
        <begin position="345"/>
        <end position="354"/>
    </location>
</feature>
<feature type="compositionally biased region" description="Low complexity" evidence="1">
    <location>
        <begin position="548"/>
        <end position="562"/>
    </location>
</feature>
<feature type="compositionally biased region" description="Low complexity" evidence="1">
    <location>
        <begin position="608"/>
        <end position="621"/>
    </location>
</feature>
<feature type="compositionally biased region" description="Basic and acidic residues" evidence="1">
    <location>
        <begin position="150"/>
        <end position="166"/>
    </location>
</feature>
<dbReference type="Pfam" id="PF12868">
    <property type="entry name" value="DUF3824"/>
    <property type="match status" value="1"/>
</dbReference>
<feature type="compositionally biased region" description="Basic and acidic residues" evidence="1">
    <location>
        <begin position="192"/>
        <end position="205"/>
    </location>
</feature>
<protein>
    <recommendedName>
        <fullName evidence="2">DUF3824 domain-containing protein</fullName>
    </recommendedName>
</protein>
<dbReference type="AlphaFoldDB" id="A0A9W9K093"/>
<feature type="compositionally biased region" description="Basic residues" evidence="1">
    <location>
        <begin position="796"/>
        <end position="806"/>
    </location>
</feature>
<reference evidence="3" key="1">
    <citation type="submission" date="2022-11" db="EMBL/GenBank/DDBJ databases">
        <authorList>
            <person name="Petersen C."/>
        </authorList>
    </citation>
    <scope>NUCLEOTIDE SEQUENCE</scope>
    <source>
        <strain evidence="3">IBT 30069</strain>
    </source>
</reference>
<feature type="compositionally biased region" description="Basic and acidic residues" evidence="1">
    <location>
        <begin position="433"/>
        <end position="446"/>
    </location>
</feature>
<dbReference type="PANTHER" id="PTHR35487">
    <property type="entry name" value="DUF3824 DOMAIN-CONTAINING PROTEIN"/>
    <property type="match status" value="1"/>
</dbReference>
<evidence type="ECO:0000313" key="4">
    <source>
        <dbReference type="Proteomes" id="UP001149165"/>
    </source>
</evidence>
<feature type="compositionally biased region" description="Polar residues" evidence="1">
    <location>
        <begin position="685"/>
        <end position="714"/>
    </location>
</feature>
<feature type="compositionally biased region" description="Basic residues" evidence="1">
    <location>
        <begin position="761"/>
        <end position="771"/>
    </location>
</feature>
<feature type="region of interest" description="Disordered" evidence="1">
    <location>
        <begin position="335"/>
        <end position="415"/>
    </location>
</feature>